<accession>A0A183T9N8</accession>
<reference evidence="3 4" key="2">
    <citation type="submission" date="2018-11" db="EMBL/GenBank/DDBJ databases">
        <authorList>
            <consortium name="Pathogen Informatics"/>
        </authorList>
    </citation>
    <scope>NUCLEOTIDE SEQUENCE [LARGE SCALE GENOMIC DNA]</scope>
    <source>
        <strain evidence="3 4">NST_G2</strain>
    </source>
</reference>
<evidence type="ECO:0000256" key="1">
    <source>
        <dbReference type="SAM" id="MobiDB-lite"/>
    </source>
</evidence>
<dbReference type="GO" id="GO:2000009">
    <property type="term" value="P:negative regulation of protein localization to cell surface"/>
    <property type="evidence" value="ECO:0007669"/>
    <property type="project" value="TreeGrafter"/>
</dbReference>
<dbReference type="STRING" id="70667.A0A183T9N8"/>
<dbReference type="GO" id="GO:0044325">
    <property type="term" value="F:transmembrane transporter binding"/>
    <property type="evidence" value="ECO:0007669"/>
    <property type="project" value="TreeGrafter"/>
</dbReference>
<dbReference type="InterPro" id="IPR001478">
    <property type="entry name" value="PDZ"/>
</dbReference>
<dbReference type="Pfam" id="PF00595">
    <property type="entry name" value="PDZ"/>
    <property type="match status" value="1"/>
</dbReference>
<dbReference type="SMART" id="SM00228">
    <property type="entry name" value="PDZ"/>
    <property type="match status" value="1"/>
</dbReference>
<feature type="compositionally biased region" description="Basic and acidic residues" evidence="1">
    <location>
        <begin position="147"/>
        <end position="171"/>
    </location>
</feature>
<dbReference type="Proteomes" id="UP000275846">
    <property type="component" value="Unassembled WGS sequence"/>
</dbReference>
<evidence type="ECO:0000313" key="3">
    <source>
        <dbReference type="EMBL" id="VDL99571.1"/>
    </source>
</evidence>
<sequence length="229" mass="24880">MPRIDNVDESTAINDSVMNQKAIPASTTIPQRRTRGLPAILADLLDKLANRVRKTSVYRSPSDGMGISVTGGLEHGVPIMISEILPGQLAHQNGNFFVGDAILSVNGIDLRDKRHHEAVQILSAQQVGLQPTAGLRVQSPRYSPGHQTEDVQARRLDDTPLRNGHLDRILEPSEEAESLPSQLPTQNTEAEMTRQDSGHGSPGADRNPQHPRHTEAIATAMERPPGENG</sequence>
<dbReference type="SUPFAM" id="SSF50156">
    <property type="entry name" value="PDZ domain-like"/>
    <property type="match status" value="1"/>
</dbReference>
<dbReference type="Gene3D" id="2.30.42.10">
    <property type="match status" value="1"/>
</dbReference>
<dbReference type="WBParaSite" id="SSLN_0001368901-mRNA-1">
    <property type="protein sequence ID" value="SSLN_0001368901-mRNA-1"/>
    <property type="gene ID" value="SSLN_0001368901"/>
</dbReference>
<dbReference type="GO" id="GO:0030140">
    <property type="term" value="C:trans-Golgi network transport vesicle"/>
    <property type="evidence" value="ECO:0007669"/>
    <property type="project" value="TreeGrafter"/>
</dbReference>
<dbReference type="EMBL" id="UYSU01037874">
    <property type="protein sequence ID" value="VDL99571.1"/>
    <property type="molecule type" value="Genomic_DNA"/>
</dbReference>
<feature type="domain" description="PDZ" evidence="2">
    <location>
        <begin position="54"/>
        <end position="122"/>
    </location>
</feature>
<dbReference type="GO" id="GO:0016020">
    <property type="term" value="C:membrane"/>
    <property type="evidence" value="ECO:0007669"/>
    <property type="project" value="TreeGrafter"/>
</dbReference>
<keyword evidence="4" id="KW-1185">Reference proteome</keyword>
<proteinExistence type="predicted"/>
<dbReference type="PROSITE" id="PS50106">
    <property type="entry name" value="PDZ"/>
    <property type="match status" value="1"/>
</dbReference>
<dbReference type="AlphaFoldDB" id="A0A183T9N8"/>
<dbReference type="GO" id="GO:0005794">
    <property type="term" value="C:Golgi apparatus"/>
    <property type="evidence" value="ECO:0007669"/>
    <property type="project" value="InterPro"/>
</dbReference>
<evidence type="ECO:0000259" key="2">
    <source>
        <dbReference type="PROSITE" id="PS50106"/>
    </source>
</evidence>
<dbReference type="PANTHER" id="PTHR16528:SF2">
    <property type="entry name" value="GOLGI-ASSOCIATED PDZ AND COILED-COIL MOTIF-CONTAINING PROTEIN"/>
    <property type="match status" value="1"/>
</dbReference>
<protein>
    <submittedName>
        <fullName evidence="5">PDZ domain-containing protein</fullName>
    </submittedName>
</protein>
<feature type="region of interest" description="Disordered" evidence="1">
    <location>
        <begin position="132"/>
        <end position="229"/>
    </location>
</feature>
<evidence type="ECO:0000313" key="5">
    <source>
        <dbReference type="WBParaSite" id="SSLN_0001368901-mRNA-1"/>
    </source>
</evidence>
<dbReference type="InterPro" id="IPR036034">
    <property type="entry name" value="PDZ_sf"/>
</dbReference>
<organism evidence="5">
    <name type="scientific">Schistocephalus solidus</name>
    <name type="common">Tapeworm</name>
    <dbReference type="NCBI Taxonomy" id="70667"/>
    <lineage>
        <taxon>Eukaryota</taxon>
        <taxon>Metazoa</taxon>
        <taxon>Spiralia</taxon>
        <taxon>Lophotrochozoa</taxon>
        <taxon>Platyhelminthes</taxon>
        <taxon>Cestoda</taxon>
        <taxon>Eucestoda</taxon>
        <taxon>Diphyllobothriidea</taxon>
        <taxon>Diphyllobothriidae</taxon>
        <taxon>Schistocephalus</taxon>
    </lineage>
</organism>
<reference evidence="5" key="1">
    <citation type="submission" date="2016-06" db="UniProtKB">
        <authorList>
            <consortium name="WormBaseParasite"/>
        </authorList>
    </citation>
    <scope>IDENTIFICATION</scope>
</reference>
<dbReference type="OrthoDB" id="10063653at2759"/>
<dbReference type="PANTHER" id="PTHR16528">
    <property type="entry name" value="GOLGI-ASSOCIATED PDZ AND COILED-COIL MOTIF-CONTAINING"/>
    <property type="match status" value="1"/>
</dbReference>
<dbReference type="InterPro" id="IPR038879">
    <property type="entry name" value="GOPC"/>
</dbReference>
<name>A0A183T9N8_SCHSO</name>
<evidence type="ECO:0000313" key="4">
    <source>
        <dbReference type="Proteomes" id="UP000275846"/>
    </source>
</evidence>
<gene>
    <name evidence="3" type="ORF">SSLN_LOCUS13186</name>
</gene>